<sequence>MQAGGGGGGPVGVGVPGGSGSADLHLPVRSRMRSQESGLGGEEEDEEGGRWEGRRGSSFEAHPQKILDCVSKVRDEVYPKNLQRREEVATAVLQALSSQAGVARMQTGASATGAATSRMVLRGS</sequence>
<feature type="compositionally biased region" description="Low complexity" evidence="1">
    <location>
        <begin position="107"/>
        <end position="117"/>
    </location>
</feature>
<organism evidence="2">
    <name type="scientific">Chromera velia CCMP2878</name>
    <dbReference type="NCBI Taxonomy" id="1169474"/>
    <lineage>
        <taxon>Eukaryota</taxon>
        <taxon>Sar</taxon>
        <taxon>Alveolata</taxon>
        <taxon>Colpodellida</taxon>
        <taxon>Chromeraceae</taxon>
        <taxon>Chromera</taxon>
    </lineage>
</organism>
<reference evidence="2" key="1">
    <citation type="submission" date="2014-11" db="EMBL/GenBank/DDBJ databases">
        <authorList>
            <person name="Otto D Thomas"/>
            <person name="Naeem Raeece"/>
        </authorList>
    </citation>
    <scope>NUCLEOTIDE SEQUENCE</scope>
</reference>
<protein>
    <submittedName>
        <fullName evidence="2">Uncharacterized protein</fullName>
    </submittedName>
</protein>
<dbReference type="AlphaFoldDB" id="A0A0G4HXT0"/>
<feature type="region of interest" description="Disordered" evidence="1">
    <location>
        <begin position="1"/>
        <end position="62"/>
    </location>
</feature>
<gene>
    <name evidence="2" type="ORF">Cvel_33291</name>
</gene>
<proteinExistence type="predicted"/>
<name>A0A0G4HXT0_9ALVE</name>
<evidence type="ECO:0000256" key="1">
    <source>
        <dbReference type="SAM" id="MobiDB-lite"/>
    </source>
</evidence>
<feature type="compositionally biased region" description="Gly residues" evidence="1">
    <location>
        <begin position="1"/>
        <end position="20"/>
    </location>
</feature>
<feature type="region of interest" description="Disordered" evidence="1">
    <location>
        <begin position="100"/>
        <end position="124"/>
    </location>
</feature>
<dbReference type="EMBL" id="CDMZ01004299">
    <property type="protein sequence ID" value="CEM49319.1"/>
    <property type="molecule type" value="Genomic_DNA"/>
</dbReference>
<feature type="compositionally biased region" description="Basic and acidic residues" evidence="1">
    <location>
        <begin position="48"/>
        <end position="62"/>
    </location>
</feature>
<accession>A0A0G4HXT0</accession>
<dbReference type="VEuPathDB" id="CryptoDB:Cvel_33291"/>
<evidence type="ECO:0000313" key="2">
    <source>
        <dbReference type="EMBL" id="CEM49319.1"/>
    </source>
</evidence>